<dbReference type="Proteomes" id="UP000749040">
    <property type="component" value="Unassembled WGS sequence"/>
</dbReference>
<dbReference type="InterPro" id="IPR052698">
    <property type="entry name" value="MoCofactor_Util/Proc"/>
</dbReference>
<proteinExistence type="predicted"/>
<dbReference type="Gene3D" id="3.40.50.720">
    <property type="entry name" value="NAD(P)-binding Rossmann-like Domain"/>
    <property type="match status" value="1"/>
</dbReference>
<evidence type="ECO:0000313" key="3">
    <source>
        <dbReference type="EMBL" id="MBM9507912.1"/>
    </source>
</evidence>
<comment type="caution">
    <text evidence="3">The sequence shown here is derived from an EMBL/GenBank/DDBJ whole genome shotgun (WGS) entry which is preliminary data.</text>
</comment>
<sequence length="386" mass="40151">MLDLAEPLSSWYAQGRAFAVATVVAVQGSAPRQPGAAMAVDADGTVLGSVSGGCVESAVFELCQEALESGRCFAERFGYSDQDAFAVGLTCGGQIDVFVQPVLPGRRPELGQALAGAASPDGVALARVVAGPDSLLGEAVMIRADGTWTAGVSDPALAATLRSGAQAFLANGSTGTLEVGAWREGPCEPVTLLVEASTPPPRLLVFGATDLAAAVVRVGAYLGYRVTVCDARPVFATRARFPEAAEVVVDWPHRYLDTQELDPRTAVCVLTHDRKFELPLLQRALRLPLAFVGALGSRRSHEERLALLREAGVTDAELGRLHSPIGLDLGGRTPEETALSIAAEIVAHRHGASGLPLAGTDGPIHRVGRSTTAVRPAASERVPSTA</sequence>
<feature type="domain" description="XdhC- CoxI" evidence="1">
    <location>
        <begin position="11"/>
        <end position="77"/>
    </location>
</feature>
<dbReference type="Pfam" id="PF13478">
    <property type="entry name" value="XdhC_C"/>
    <property type="match status" value="1"/>
</dbReference>
<dbReference type="PANTHER" id="PTHR30388:SF4">
    <property type="entry name" value="MOLYBDENUM COFACTOR INSERTION CHAPERONE PAOD"/>
    <property type="match status" value="1"/>
</dbReference>
<dbReference type="PANTHER" id="PTHR30388">
    <property type="entry name" value="ALDEHYDE OXIDOREDUCTASE MOLYBDENUM COFACTOR ASSEMBLY PROTEIN"/>
    <property type="match status" value="1"/>
</dbReference>
<dbReference type="RefSeq" id="WP_205359786.1">
    <property type="nucleotide sequence ID" value="NZ_JADKYB010000015.1"/>
</dbReference>
<evidence type="ECO:0000259" key="2">
    <source>
        <dbReference type="Pfam" id="PF13478"/>
    </source>
</evidence>
<keyword evidence="4" id="KW-1185">Reference proteome</keyword>
<dbReference type="InterPro" id="IPR003777">
    <property type="entry name" value="XdhC_CoxI"/>
</dbReference>
<dbReference type="Pfam" id="PF02625">
    <property type="entry name" value="XdhC_CoxI"/>
    <property type="match status" value="1"/>
</dbReference>
<protein>
    <submittedName>
        <fullName evidence="3">XdhC family protein</fullName>
    </submittedName>
</protein>
<dbReference type="InterPro" id="IPR027051">
    <property type="entry name" value="XdhC_Rossmann_dom"/>
</dbReference>
<evidence type="ECO:0000313" key="4">
    <source>
        <dbReference type="Proteomes" id="UP000749040"/>
    </source>
</evidence>
<gene>
    <name evidence="3" type="ORF">ITX44_25835</name>
</gene>
<reference evidence="3 4" key="1">
    <citation type="submission" date="2021-01" db="EMBL/GenBank/DDBJ databases">
        <title>Streptomyces acididurans sp. nov., isolated from a peat swamp forest soil.</title>
        <authorList>
            <person name="Chantavorakit T."/>
            <person name="Duangmal K."/>
        </authorList>
    </citation>
    <scope>NUCLEOTIDE SEQUENCE [LARGE SCALE GENOMIC DNA]</scope>
    <source>
        <strain evidence="3 4">KK5PA1</strain>
    </source>
</reference>
<dbReference type="EMBL" id="JADKYB010000015">
    <property type="protein sequence ID" value="MBM9507912.1"/>
    <property type="molecule type" value="Genomic_DNA"/>
</dbReference>
<name>A0ABS2TXV3_9ACTN</name>
<accession>A0ABS2TXV3</accession>
<evidence type="ECO:0000259" key="1">
    <source>
        <dbReference type="Pfam" id="PF02625"/>
    </source>
</evidence>
<feature type="domain" description="XdhC Rossmann" evidence="2">
    <location>
        <begin position="203"/>
        <end position="345"/>
    </location>
</feature>
<organism evidence="3 4">
    <name type="scientific">Actinacidiphila acididurans</name>
    <dbReference type="NCBI Taxonomy" id="2784346"/>
    <lineage>
        <taxon>Bacteria</taxon>
        <taxon>Bacillati</taxon>
        <taxon>Actinomycetota</taxon>
        <taxon>Actinomycetes</taxon>
        <taxon>Kitasatosporales</taxon>
        <taxon>Streptomycetaceae</taxon>
        <taxon>Actinacidiphila</taxon>
    </lineage>
</organism>